<dbReference type="InterPro" id="IPR008983">
    <property type="entry name" value="Tumour_necrosis_fac-like_dom"/>
</dbReference>
<evidence type="ECO:0000256" key="2">
    <source>
        <dbReference type="ARBA" id="ARBA00010597"/>
    </source>
</evidence>
<reference evidence="7" key="1">
    <citation type="journal article" date="2012" name="Nature">
        <title>The oyster genome reveals stress adaptation and complexity of shell formation.</title>
        <authorList>
            <person name="Zhang G."/>
            <person name="Fang X."/>
            <person name="Guo X."/>
            <person name="Li L."/>
            <person name="Luo R."/>
            <person name="Xu F."/>
            <person name="Yang P."/>
            <person name="Zhang L."/>
            <person name="Wang X."/>
            <person name="Qi H."/>
            <person name="Xiong Z."/>
            <person name="Que H."/>
            <person name="Xie Y."/>
            <person name="Holland P.W."/>
            <person name="Paps J."/>
            <person name="Zhu Y."/>
            <person name="Wu F."/>
            <person name="Chen Y."/>
            <person name="Wang J."/>
            <person name="Peng C."/>
            <person name="Meng J."/>
            <person name="Yang L."/>
            <person name="Liu J."/>
            <person name="Wen B."/>
            <person name="Zhang N."/>
            <person name="Huang Z."/>
            <person name="Zhu Q."/>
            <person name="Feng Y."/>
            <person name="Mount A."/>
            <person name="Hedgecock D."/>
            <person name="Xu Z."/>
            <person name="Liu Y."/>
            <person name="Domazet-Loso T."/>
            <person name="Du Y."/>
            <person name="Sun X."/>
            <person name="Zhang S."/>
            <person name="Liu B."/>
            <person name="Cheng P."/>
            <person name="Jiang X."/>
            <person name="Li J."/>
            <person name="Fan D."/>
            <person name="Wang W."/>
            <person name="Fu W."/>
            <person name="Wang T."/>
            <person name="Wang B."/>
            <person name="Zhang J."/>
            <person name="Peng Z."/>
            <person name="Li Y."/>
            <person name="Li N."/>
            <person name="Wang J."/>
            <person name="Chen M."/>
            <person name="He Y."/>
            <person name="Tan F."/>
            <person name="Song X."/>
            <person name="Zheng Q."/>
            <person name="Huang R."/>
            <person name="Yang H."/>
            <person name="Du X."/>
            <person name="Chen L."/>
            <person name="Yang M."/>
            <person name="Gaffney P.M."/>
            <person name="Wang S."/>
            <person name="Luo L."/>
            <person name="She Z."/>
            <person name="Ming Y."/>
            <person name="Huang W."/>
            <person name="Zhang S."/>
            <person name="Huang B."/>
            <person name="Zhang Y."/>
            <person name="Qu T."/>
            <person name="Ni P."/>
            <person name="Miao G."/>
            <person name="Wang J."/>
            <person name="Wang Q."/>
            <person name="Steinberg C.E."/>
            <person name="Wang H."/>
            <person name="Li N."/>
            <person name="Qian L."/>
            <person name="Zhang G."/>
            <person name="Li Y."/>
            <person name="Yang H."/>
            <person name="Liu X."/>
            <person name="Wang J."/>
            <person name="Yin Y."/>
            <person name="Wang J."/>
        </authorList>
    </citation>
    <scope>NUCLEOTIDE SEQUENCE [LARGE SCALE GENOMIC DNA]</scope>
    <source>
        <strain evidence="7">05x7-T-G4-1.051#20</strain>
    </source>
</reference>
<dbReference type="GO" id="GO:0005164">
    <property type="term" value="F:tumor necrosis factor receptor binding"/>
    <property type="evidence" value="ECO:0007669"/>
    <property type="project" value="InterPro"/>
</dbReference>
<evidence type="ECO:0000256" key="4">
    <source>
        <dbReference type="SAM" id="MobiDB-lite"/>
    </source>
</evidence>
<accession>K1QB72</accession>
<evidence type="ECO:0000313" key="7">
    <source>
        <dbReference type="EMBL" id="EKC31168.1"/>
    </source>
</evidence>
<dbReference type="PANTHER" id="PTHR31921">
    <property type="entry name" value="PROTEIN DPCD"/>
    <property type="match status" value="1"/>
</dbReference>
<evidence type="ECO:0000256" key="1">
    <source>
        <dbReference type="ARBA" id="ARBA00008670"/>
    </source>
</evidence>
<dbReference type="HOGENOM" id="CLU_434304_0_0_1"/>
<dbReference type="Pfam" id="PF04438">
    <property type="entry name" value="zf-HIT"/>
    <property type="match status" value="1"/>
</dbReference>
<dbReference type="SUPFAM" id="SSF49842">
    <property type="entry name" value="TNF-like"/>
    <property type="match status" value="1"/>
</dbReference>
<dbReference type="GO" id="GO:0006955">
    <property type="term" value="P:immune response"/>
    <property type="evidence" value="ECO:0007669"/>
    <property type="project" value="InterPro"/>
</dbReference>
<proteinExistence type="inferred from homology"/>
<dbReference type="Gene3D" id="2.60.120.40">
    <property type="match status" value="2"/>
</dbReference>
<dbReference type="PANTHER" id="PTHR31921:SF1">
    <property type="entry name" value="PROTEIN DPCD"/>
    <property type="match status" value="1"/>
</dbReference>
<dbReference type="EMBL" id="JH823244">
    <property type="protein sequence ID" value="EKC31168.1"/>
    <property type="molecule type" value="Genomic_DNA"/>
</dbReference>
<comment type="similarity">
    <text evidence="2">Belongs to the DPCD family.</text>
</comment>
<dbReference type="InParanoid" id="K1QB72"/>
<evidence type="ECO:0000256" key="3">
    <source>
        <dbReference type="ARBA" id="ARBA00020330"/>
    </source>
</evidence>
<dbReference type="InterPro" id="IPR006052">
    <property type="entry name" value="TNF_dom"/>
</dbReference>
<dbReference type="Pfam" id="PF14913">
    <property type="entry name" value="DPCD"/>
    <property type="match status" value="1"/>
</dbReference>
<feature type="region of interest" description="Disordered" evidence="4">
    <location>
        <begin position="505"/>
        <end position="547"/>
    </location>
</feature>
<dbReference type="AlphaFoldDB" id="K1QB72"/>
<feature type="domain" description="THD" evidence="5">
    <location>
        <begin position="236"/>
        <end position="291"/>
    </location>
</feature>
<feature type="compositionally biased region" description="Basic and acidic residues" evidence="4">
    <location>
        <begin position="515"/>
        <end position="532"/>
    </location>
</feature>
<name>K1QB72_MAGGI</name>
<sequence length="630" mass="72642">MDKRNVSGDAIGLTKDSVCMSCDYLGDTVLAHETLYSDVITTECENKLCCLKDGEIRNFLQSINDLKESNSLTKTSLGWWRNRPNSAHFYMDKDTPVKDKDLQWTLTDSQETAFANDIELLNKTYMKVNSVGLYYIYAATTFDLGSRELISPFYQILRKSHPKQTNTGDQPPVGFEPKTLNDTAIQEFIRAIQNEDNHIGNANSVSDSFHWWRARPCAAHLYLDRKKSISKENKLRWVASDLFGTAFTKNIDLQNATHLQIKQSGNYFIYSSTTFDHSKDIYVETFYQSLTKFHPLLPRTGDVDLVFSRRKIHFVFPDGTEMAEEYDLKSSELILRKWKNKATLGVKATKWEFEVGEQLVPRNLDSEGMLESSANPVFARKDTASSFQWRIRNLPYPIDTYNVTVDPENRTVTVRTTNKKYFKKISIPDMDRAHLPLDQSAINVAHANNTLIISYKKPKEILLMEKEIQEEFKKLKASKDGRIKDLQQKRVLDDAARRRRQRKALEALEQDNFQDDPHADLKMSKKAPKFEESMDTPGQLGKKKRRSKADNFKFRYKKSFAALLEEEHMLNKDSIGYDSAGVPPSRFPDRKFCAIYTFPSNYTCVQCGARYCCVRCLGTHQDTRCLKWTA</sequence>
<dbReference type="InterPro" id="IPR026224">
    <property type="entry name" value="DPCD"/>
</dbReference>
<protein>
    <recommendedName>
        <fullName evidence="3">Protein DPCD</fullName>
    </recommendedName>
</protein>
<organism evidence="7">
    <name type="scientific">Magallana gigas</name>
    <name type="common">Pacific oyster</name>
    <name type="synonym">Crassostrea gigas</name>
    <dbReference type="NCBI Taxonomy" id="29159"/>
    <lineage>
        <taxon>Eukaryota</taxon>
        <taxon>Metazoa</taxon>
        <taxon>Spiralia</taxon>
        <taxon>Lophotrochozoa</taxon>
        <taxon>Mollusca</taxon>
        <taxon>Bivalvia</taxon>
        <taxon>Autobranchia</taxon>
        <taxon>Pteriomorphia</taxon>
        <taxon>Ostreida</taxon>
        <taxon>Ostreoidea</taxon>
        <taxon>Ostreidae</taxon>
        <taxon>Magallana</taxon>
    </lineage>
</organism>
<dbReference type="CDD" id="cd21437">
    <property type="entry name" value="zf-HIT_ZNHIT1_like"/>
    <property type="match status" value="1"/>
</dbReference>
<dbReference type="Pfam" id="PF00229">
    <property type="entry name" value="TNF"/>
    <property type="match status" value="1"/>
</dbReference>
<dbReference type="GO" id="GO:0016020">
    <property type="term" value="C:membrane"/>
    <property type="evidence" value="ECO:0007669"/>
    <property type="project" value="InterPro"/>
</dbReference>
<dbReference type="PRINTS" id="PR02065">
    <property type="entry name" value="PROTEINDPCD"/>
</dbReference>
<evidence type="ECO:0000259" key="5">
    <source>
        <dbReference type="Pfam" id="PF00229"/>
    </source>
</evidence>
<comment type="similarity">
    <text evidence="1">Belongs to the tumor necrosis factor family.</text>
</comment>
<feature type="domain" description="HIT-type" evidence="6">
    <location>
        <begin position="590"/>
        <end position="617"/>
    </location>
</feature>
<gene>
    <name evidence="7" type="ORF">CGI_10028806</name>
</gene>
<dbReference type="InterPro" id="IPR007529">
    <property type="entry name" value="Znf_HIT"/>
</dbReference>
<evidence type="ECO:0000259" key="6">
    <source>
        <dbReference type="Pfam" id="PF04438"/>
    </source>
</evidence>